<keyword evidence="1" id="KW-1133">Transmembrane helix</keyword>
<dbReference type="PRINTS" id="PR00702">
    <property type="entry name" value="ACRIFLAVINRP"/>
</dbReference>
<dbReference type="Gene3D" id="1.20.1640.10">
    <property type="entry name" value="Multidrug efflux transporter AcrB transmembrane domain"/>
    <property type="match status" value="2"/>
</dbReference>
<dbReference type="PANTHER" id="PTHR32063">
    <property type="match status" value="1"/>
</dbReference>
<dbReference type="InterPro" id="IPR027463">
    <property type="entry name" value="AcrB_DN_DC_subdom"/>
</dbReference>
<evidence type="ECO:0000313" key="3">
    <source>
        <dbReference type="Proteomes" id="UP000638188"/>
    </source>
</evidence>
<accession>A0ABQ1P3W4</accession>
<evidence type="ECO:0000313" key="2">
    <source>
        <dbReference type="EMBL" id="GGC90238.1"/>
    </source>
</evidence>
<feature type="transmembrane region" description="Helical" evidence="1">
    <location>
        <begin position="432"/>
        <end position="452"/>
    </location>
</feature>
<dbReference type="InterPro" id="IPR001036">
    <property type="entry name" value="Acrflvin-R"/>
</dbReference>
<dbReference type="Gene3D" id="3.30.70.1320">
    <property type="entry name" value="Multidrug efflux transporter AcrB pore domain like"/>
    <property type="match status" value="1"/>
</dbReference>
<dbReference type="EMBL" id="BMFF01000001">
    <property type="protein sequence ID" value="GGC90238.1"/>
    <property type="molecule type" value="Genomic_DNA"/>
</dbReference>
<gene>
    <name evidence="2" type="ORF">GCM10007418_07480</name>
</gene>
<sequence length="1043" mass="114022">MILSDTSVKRPVFASVLALLLVIFGLVAFSMLPLREYPDIDPPVVTVETNYRGAAASVVDSQITQIVEERIAGVEGVEYIESQSQDGRSQITIRFAINKDVNEAANDIRDRVSGILDDLPAEADPPEVQKLDANQEVIIWWNLTSERLTLPELTDYAERYLVDRFSTLEGVARVRVGGSQRYAMRVWLDRQALAARDLTASDVEAALRAENVELPAGSIESRTRQFTARVARSFQTAEDFGRLVIARGPDNYLVRLGDVARVERGTEEDRNLFRGNTVPMVGIGLERQSTANTLEVSRVSSALVEELNGTLPEGMQILPSFDSSVFIEGAVKEVYTTLGIALVLVVLSIFVFLGSPRAILIPAVTVPVSMTATFIALLFFGFTVNLLTLLALVLAIGLVVDDAIIVLENVRRRIDEEGETPLVAAYRGSRQVAFAVVSTTLVLVAVFVPIAFLQGDIGRLFSEFALTMAAAVAFSSFVALTLSPMLASKVLKSRGSENRLSRWVDNTLLTSRRLYARVLVVVLRWRWLSLLGVVALFGFSGWLFSQLPSEYTPREDRGAFFIIVNGPEGATYEYMTDYMDEIESRMMKYVEAGEVTRLLVRAPRSFGTVTTFNTGIVIVVLEDWAQRRGGWEIMGDVQKDLANLTGVRAFPVMRQGFAGGQSQPFQLVIGGAGDYQQLAEWRATLLEKIEEDNPGLVNIDSDYKETQPQLEIAIDYNSAADMGVNISNIGRTLETMLGSRRVTTYIDDGEEYDVILEGERSEQRSVSSLSNIYVRSDTTGELIPLSNLVSIEEYAGSTTLNRYNRNRAITIEASLADGVALGDALDHVEALAREHLPETLVIDYKGQSLDLRKAGGSLLFVFILGLLVVFLVLAAQFESFVHPLIIMLGVPVAIGGALFGLWITDNSLNLYSQIGLVMLIGLAAKNGILIVEFANQLRDAGRSFDDALVEASTLRLRPILMTGATTVAGAIPLVIAFGAGAETRSVIGIVVVSGVSVSTVLTLFVIPLLYSLLARGTNSPDAVRQRLEKEEAQADAVVENGRS</sequence>
<feature type="transmembrane region" description="Helical" evidence="1">
    <location>
        <begin position="386"/>
        <end position="407"/>
    </location>
</feature>
<organism evidence="2 3">
    <name type="scientific">Halopseudomonas salina</name>
    <dbReference type="NCBI Taxonomy" id="1323744"/>
    <lineage>
        <taxon>Bacteria</taxon>
        <taxon>Pseudomonadati</taxon>
        <taxon>Pseudomonadota</taxon>
        <taxon>Gammaproteobacteria</taxon>
        <taxon>Pseudomonadales</taxon>
        <taxon>Pseudomonadaceae</taxon>
        <taxon>Halopseudomonas</taxon>
    </lineage>
</organism>
<evidence type="ECO:0000256" key="1">
    <source>
        <dbReference type="SAM" id="Phobius"/>
    </source>
</evidence>
<keyword evidence="1" id="KW-0472">Membrane</keyword>
<dbReference type="RefSeq" id="WP_150277177.1">
    <property type="nucleotide sequence ID" value="NZ_BMFF01000001.1"/>
</dbReference>
<dbReference type="SUPFAM" id="SSF82866">
    <property type="entry name" value="Multidrug efflux transporter AcrB transmembrane domain"/>
    <property type="match status" value="2"/>
</dbReference>
<feature type="transmembrane region" description="Helical" evidence="1">
    <location>
        <begin position="884"/>
        <end position="904"/>
    </location>
</feature>
<comment type="caution">
    <text evidence="2">The sequence shown here is derived from an EMBL/GenBank/DDBJ whole genome shotgun (WGS) entry which is preliminary data.</text>
</comment>
<feature type="transmembrane region" description="Helical" evidence="1">
    <location>
        <begin position="986"/>
        <end position="1010"/>
    </location>
</feature>
<dbReference type="PANTHER" id="PTHR32063:SF14">
    <property type="entry name" value="BLL4319 PROTEIN"/>
    <property type="match status" value="1"/>
</dbReference>
<protein>
    <submittedName>
        <fullName evidence="2">Multidrug transporter</fullName>
    </submittedName>
</protein>
<dbReference type="SUPFAM" id="SSF82693">
    <property type="entry name" value="Multidrug efflux transporter AcrB pore domain, PN1, PN2, PC1 and PC2 subdomains"/>
    <property type="match status" value="3"/>
</dbReference>
<proteinExistence type="predicted"/>
<dbReference type="Proteomes" id="UP000638188">
    <property type="component" value="Unassembled WGS sequence"/>
</dbReference>
<dbReference type="SUPFAM" id="SSF82714">
    <property type="entry name" value="Multidrug efflux transporter AcrB TolC docking domain, DN and DC subdomains"/>
    <property type="match status" value="2"/>
</dbReference>
<name>A0ABQ1P3W4_9GAMM</name>
<feature type="transmembrane region" description="Helical" evidence="1">
    <location>
        <begin position="858"/>
        <end position="877"/>
    </location>
</feature>
<keyword evidence="1" id="KW-0812">Transmembrane</keyword>
<feature type="transmembrane region" description="Helical" evidence="1">
    <location>
        <begin position="959"/>
        <end position="980"/>
    </location>
</feature>
<feature type="transmembrane region" description="Helical" evidence="1">
    <location>
        <begin position="527"/>
        <end position="544"/>
    </location>
</feature>
<feature type="transmembrane region" description="Helical" evidence="1">
    <location>
        <begin position="910"/>
        <end position="934"/>
    </location>
</feature>
<feature type="transmembrane region" description="Helical" evidence="1">
    <location>
        <begin position="464"/>
        <end position="487"/>
    </location>
</feature>
<feature type="transmembrane region" description="Helical" evidence="1">
    <location>
        <begin position="360"/>
        <end position="380"/>
    </location>
</feature>
<keyword evidence="3" id="KW-1185">Reference proteome</keyword>
<dbReference type="Gene3D" id="3.30.70.1440">
    <property type="entry name" value="Multidrug efflux transporter AcrB pore domain"/>
    <property type="match status" value="1"/>
</dbReference>
<dbReference type="Gene3D" id="3.30.70.1430">
    <property type="entry name" value="Multidrug efflux transporter AcrB pore domain"/>
    <property type="match status" value="2"/>
</dbReference>
<dbReference type="Pfam" id="PF00873">
    <property type="entry name" value="ACR_tran"/>
    <property type="match status" value="1"/>
</dbReference>
<feature type="transmembrane region" description="Helical" evidence="1">
    <location>
        <begin position="12"/>
        <end position="32"/>
    </location>
</feature>
<dbReference type="Gene3D" id="3.30.2090.10">
    <property type="entry name" value="Multidrug efflux transporter AcrB TolC docking domain, DN and DC subdomains"/>
    <property type="match status" value="2"/>
</dbReference>
<feature type="transmembrane region" description="Helical" evidence="1">
    <location>
        <begin position="334"/>
        <end position="353"/>
    </location>
</feature>
<reference evidence="3" key="1">
    <citation type="journal article" date="2019" name="Int. J. Syst. Evol. Microbiol.">
        <title>The Global Catalogue of Microorganisms (GCM) 10K type strain sequencing project: providing services to taxonomists for standard genome sequencing and annotation.</title>
        <authorList>
            <consortium name="The Broad Institute Genomics Platform"/>
            <consortium name="The Broad Institute Genome Sequencing Center for Infectious Disease"/>
            <person name="Wu L."/>
            <person name="Ma J."/>
        </authorList>
    </citation>
    <scope>NUCLEOTIDE SEQUENCE [LARGE SCALE GENOMIC DNA]</scope>
    <source>
        <strain evidence="3">CGMCC 1.12482</strain>
    </source>
</reference>